<dbReference type="PANTHER" id="PTHR12506:SF20">
    <property type="entry name" value="ZINC FINGER CCCH DOMAIN-CONTAINING PROTEIN 67"/>
    <property type="match status" value="1"/>
</dbReference>
<feature type="domain" description="C3H1-type" evidence="7">
    <location>
        <begin position="472"/>
        <end position="500"/>
    </location>
</feature>
<feature type="region of interest" description="Disordered" evidence="6">
    <location>
        <begin position="1"/>
        <end position="57"/>
    </location>
</feature>
<dbReference type="InterPro" id="IPR000571">
    <property type="entry name" value="Znf_CCCH"/>
</dbReference>
<dbReference type="STRING" id="4155.A0A022RK45"/>
<dbReference type="Gene3D" id="4.10.1000.10">
    <property type="entry name" value="Zinc finger, CCCH-type"/>
    <property type="match status" value="2"/>
</dbReference>
<evidence type="ECO:0000256" key="3">
    <source>
        <dbReference type="ARBA" id="ARBA00022833"/>
    </source>
</evidence>
<proteinExistence type="predicted"/>
<dbReference type="OrthoDB" id="411372at2759"/>
<keyword evidence="3 5" id="KW-0862">Zinc</keyword>
<feature type="zinc finger region" description="C3H1-type" evidence="5">
    <location>
        <begin position="254"/>
        <end position="282"/>
    </location>
</feature>
<dbReference type="AlphaFoldDB" id="A0A022RK45"/>
<accession>A0A022RK45</accession>
<reference evidence="8 9" key="1">
    <citation type="journal article" date="2013" name="Proc. Natl. Acad. Sci. U.S.A.">
        <title>Fine-scale variation in meiotic recombination in Mimulus inferred from population shotgun sequencing.</title>
        <authorList>
            <person name="Hellsten U."/>
            <person name="Wright K.M."/>
            <person name="Jenkins J."/>
            <person name="Shu S."/>
            <person name="Yuan Y."/>
            <person name="Wessler S.R."/>
            <person name="Schmutz J."/>
            <person name="Willis J.H."/>
            <person name="Rokhsar D.S."/>
        </authorList>
    </citation>
    <scope>NUCLEOTIDE SEQUENCE [LARGE SCALE GENOMIC DNA]</scope>
    <source>
        <strain evidence="9">cv. DUN x IM62</strain>
    </source>
</reference>
<dbReference type="PANTHER" id="PTHR12506">
    <property type="entry name" value="PROTEIN PHOSPHATASE RELATED"/>
    <property type="match status" value="1"/>
</dbReference>
<keyword evidence="9" id="KW-1185">Reference proteome</keyword>
<gene>
    <name evidence="8" type="ORF">MIMGU_mgv1a004366mg</name>
</gene>
<dbReference type="GO" id="GO:0003729">
    <property type="term" value="F:mRNA binding"/>
    <property type="evidence" value="ECO:0000318"/>
    <property type="project" value="GO_Central"/>
</dbReference>
<dbReference type="GO" id="GO:0008270">
    <property type="term" value="F:zinc ion binding"/>
    <property type="evidence" value="ECO:0007669"/>
    <property type="project" value="UniProtKB-KW"/>
</dbReference>
<dbReference type="InterPro" id="IPR036855">
    <property type="entry name" value="Znf_CCCH_sf"/>
</dbReference>
<feature type="zinc finger region" description="C3H1-type" evidence="5">
    <location>
        <begin position="300"/>
        <end position="328"/>
    </location>
</feature>
<dbReference type="Proteomes" id="UP000030748">
    <property type="component" value="Unassembled WGS sequence"/>
</dbReference>
<dbReference type="PhylomeDB" id="A0A022RK45"/>
<dbReference type="Pfam" id="PF00642">
    <property type="entry name" value="zf-CCCH"/>
    <property type="match status" value="3"/>
</dbReference>
<dbReference type="GO" id="GO:0003677">
    <property type="term" value="F:DNA binding"/>
    <property type="evidence" value="ECO:0007669"/>
    <property type="project" value="UniProtKB-KW"/>
</dbReference>
<feature type="domain" description="C3H1-type" evidence="7">
    <location>
        <begin position="426"/>
        <end position="454"/>
    </location>
</feature>
<dbReference type="Pfam" id="PF14608">
    <property type="entry name" value="zf-CCCH_2"/>
    <property type="match status" value="2"/>
</dbReference>
<dbReference type="PROSITE" id="PS50103">
    <property type="entry name" value="ZF_C3H1"/>
    <property type="match status" value="5"/>
</dbReference>
<evidence type="ECO:0000256" key="2">
    <source>
        <dbReference type="ARBA" id="ARBA00022771"/>
    </source>
</evidence>
<dbReference type="SMART" id="SM00356">
    <property type="entry name" value="ZnF_C3H1"/>
    <property type="match status" value="5"/>
</dbReference>
<feature type="domain" description="C3H1-type" evidence="7">
    <location>
        <begin position="207"/>
        <end position="235"/>
    </location>
</feature>
<evidence type="ECO:0000256" key="5">
    <source>
        <dbReference type="PROSITE-ProRule" id="PRU00723"/>
    </source>
</evidence>
<dbReference type="SUPFAM" id="SSF90229">
    <property type="entry name" value="CCCH zinc finger"/>
    <property type="match status" value="3"/>
</dbReference>
<dbReference type="eggNOG" id="KOG1677">
    <property type="taxonomic scope" value="Eukaryota"/>
</dbReference>
<evidence type="ECO:0000256" key="1">
    <source>
        <dbReference type="ARBA" id="ARBA00022723"/>
    </source>
</evidence>
<organism evidence="8 9">
    <name type="scientific">Erythranthe guttata</name>
    <name type="common">Yellow monkey flower</name>
    <name type="synonym">Mimulus guttatus</name>
    <dbReference type="NCBI Taxonomy" id="4155"/>
    <lineage>
        <taxon>Eukaryota</taxon>
        <taxon>Viridiplantae</taxon>
        <taxon>Streptophyta</taxon>
        <taxon>Embryophyta</taxon>
        <taxon>Tracheophyta</taxon>
        <taxon>Spermatophyta</taxon>
        <taxon>Magnoliopsida</taxon>
        <taxon>eudicotyledons</taxon>
        <taxon>Gunneridae</taxon>
        <taxon>Pentapetalae</taxon>
        <taxon>asterids</taxon>
        <taxon>lamiids</taxon>
        <taxon>Lamiales</taxon>
        <taxon>Phrymaceae</taxon>
        <taxon>Erythranthe</taxon>
    </lineage>
</organism>
<evidence type="ECO:0000313" key="9">
    <source>
        <dbReference type="Proteomes" id="UP000030748"/>
    </source>
</evidence>
<evidence type="ECO:0000256" key="4">
    <source>
        <dbReference type="ARBA" id="ARBA00023125"/>
    </source>
</evidence>
<keyword evidence="1 5" id="KW-0479">Metal-binding</keyword>
<dbReference type="Gene3D" id="2.30.30.1190">
    <property type="match status" value="1"/>
</dbReference>
<name>A0A022RK45_ERYGU</name>
<evidence type="ECO:0000259" key="7">
    <source>
        <dbReference type="PROSITE" id="PS50103"/>
    </source>
</evidence>
<dbReference type="InterPro" id="IPR050974">
    <property type="entry name" value="Plant_ZF_CCCH"/>
</dbReference>
<dbReference type="KEGG" id="egt:105955050"/>
<feature type="domain" description="C3H1-type" evidence="7">
    <location>
        <begin position="254"/>
        <end position="282"/>
    </location>
</feature>
<sequence length="531" mass="59246">MAETSTSDKPPIQKLGLGLLIPDAAPFDPTTTAADDQPNASDSVSDPPPQAAAKAVNVMDEEISTTSEEAELELGISLEKELFQLAIFQAEMEAASMRLEAIDAEEEEENGFRTVETENFDEGENGKDSERVEEANEGYDEGNAMKMAEIDYLVEENNENDAEIFEEENENGGSENDREEVGFGEGVEKLARPNHSLNRRKINYPTRPDAEDCAFYMKFGSCKFGTNCKFNHPPRRKYQGVKERANHREENSEKAGQTECKYHFTSVGCRYGKDCKYSHGPMKSSTFHNPAFNFLGLPIRPGEKECPYYLRTGSCKYGSNCRFHHPEPKTVPVGGGSPSGYDNGSSWSSPRALTNTSPFVPVMFPLNQGTSTPNQEWNNGYQGTTYPTSERSLPTPPAFAINNLPTEINFPMPQQHGMAVEEYPERPGEPECSFFIKTGDCKFKFNCKFNHPKNRNPRPNSFSLNDQGLPLRPDQPICTHYHRYGICKYGPACKYDHSMGPSPPPFVQPPAFDRGQILGAFDRGRISGLRK</sequence>
<keyword evidence="4" id="KW-0238">DNA-binding</keyword>
<protein>
    <recommendedName>
        <fullName evidence="7">C3H1-type domain-containing protein</fullName>
    </recommendedName>
</protein>
<feature type="compositionally biased region" description="Low complexity" evidence="6">
    <location>
        <begin position="22"/>
        <end position="38"/>
    </location>
</feature>
<feature type="domain" description="C3H1-type" evidence="7">
    <location>
        <begin position="300"/>
        <end position="328"/>
    </location>
</feature>
<evidence type="ECO:0000313" key="8">
    <source>
        <dbReference type="EMBL" id="EYU40118.1"/>
    </source>
</evidence>
<evidence type="ECO:0000256" key="6">
    <source>
        <dbReference type="SAM" id="MobiDB-lite"/>
    </source>
</evidence>
<feature type="zinc finger region" description="C3H1-type" evidence="5">
    <location>
        <begin position="207"/>
        <end position="235"/>
    </location>
</feature>
<keyword evidence="2 5" id="KW-0863">Zinc-finger</keyword>
<dbReference type="EMBL" id="KI630427">
    <property type="protein sequence ID" value="EYU40118.1"/>
    <property type="molecule type" value="Genomic_DNA"/>
</dbReference>
<feature type="zinc finger region" description="C3H1-type" evidence="5">
    <location>
        <begin position="426"/>
        <end position="454"/>
    </location>
</feature>
<feature type="zinc finger region" description="C3H1-type" evidence="5">
    <location>
        <begin position="472"/>
        <end position="500"/>
    </location>
</feature>